<dbReference type="AlphaFoldDB" id="A0A2S1PMG9"/>
<organism evidence="2">
    <name type="scientific">Edwardsiella tarda</name>
    <dbReference type="NCBI Taxonomy" id="636"/>
    <lineage>
        <taxon>Bacteria</taxon>
        <taxon>Pseudomonadati</taxon>
        <taxon>Pseudomonadota</taxon>
        <taxon>Gammaproteobacteria</taxon>
        <taxon>Enterobacterales</taxon>
        <taxon>Hafniaceae</taxon>
        <taxon>Edwardsiella</taxon>
    </lineage>
</organism>
<feature type="domain" description="Tlde1" evidence="1">
    <location>
        <begin position="24"/>
        <end position="146"/>
    </location>
</feature>
<evidence type="ECO:0000259" key="1">
    <source>
        <dbReference type="Pfam" id="PF10908"/>
    </source>
</evidence>
<evidence type="ECO:0000313" key="2">
    <source>
        <dbReference type="EMBL" id="AWH59641.1"/>
    </source>
</evidence>
<sequence length="161" mass="17837">MLRCLFHLNGGSLSTLSVPGVGFFPAYSGYAGLYRNNPDAANIKELGPLPPGKYYIVNRPTGGLITKAKNWLESELSGSDRSLWFALYREDDKLDDVTFYHNVLRGNFRLHPAGYQGVSKGCITLPSKAHYVILRNALLNEHNARVKITASLTAYGTIQVY</sequence>
<geneLocation type="plasmid" evidence="2">
    <name>p9.1_2</name>
</geneLocation>
<dbReference type="Pfam" id="PF10908">
    <property type="entry name" value="Tlde1_dom"/>
    <property type="match status" value="1"/>
</dbReference>
<accession>A0A2S1PMG9</accession>
<keyword evidence="2" id="KW-0614">Plasmid</keyword>
<name>A0A2S1PMG9_EDWTA</name>
<protein>
    <submittedName>
        <fullName evidence="2">DUF3018 superfamily protein</fullName>
    </submittedName>
</protein>
<dbReference type="EMBL" id="MG228255">
    <property type="protein sequence ID" value="AWH59641.1"/>
    <property type="molecule type" value="Genomic_DNA"/>
</dbReference>
<proteinExistence type="predicted"/>
<reference evidence="2" key="1">
    <citation type="journal article" date="2017" name="J. Clin. Microbiol.">
        <title>Comparative phenotypic and genotypic analysis of Edwardsiella spp. isolates from different hosts and geographic origins, with an emphasis on isolates formerly classified as E. tarda and an evaluation of diagnostic methods.</title>
        <authorList>
            <person name="Reichley S.R."/>
            <person name="Ware C."/>
            <person name="Steadman J."/>
            <person name="Gaunt P.S."/>
            <person name="Garcia J.C."/>
            <person name="LaFrentz B.R."/>
            <person name="Thachil A."/>
            <person name="Waldbieser G.C."/>
            <person name="Stine C.B."/>
            <person name="Bujan N."/>
            <person name="Arias C.R."/>
            <person name="Loch T."/>
            <person name="Welch T.J."/>
            <person name="Cipriano R.C."/>
            <person name="Greenway T.E."/>
            <person name="Khoo L.H."/>
            <person name="Wise D.J."/>
            <person name="Lawrence M.L."/>
            <person name="Griffin M.J."/>
        </authorList>
    </citation>
    <scope>NUCLEOTIDE SEQUENCE</scope>
    <source>
        <strain evidence="2">9.1</strain>
        <plasmid evidence="2">p9.1_2</plasmid>
    </source>
</reference>
<dbReference type="InterPro" id="IPR021225">
    <property type="entry name" value="Tlde1_dom"/>
</dbReference>